<organism evidence="4 5">
    <name type="scientific">Geodia barretti</name>
    <name type="common">Barrett's horny sponge</name>
    <dbReference type="NCBI Taxonomy" id="519541"/>
    <lineage>
        <taxon>Eukaryota</taxon>
        <taxon>Metazoa</taxon>
        <taxon>Porifera</taxon>
        <taxon>Demospongiae</taxon>
        <taxon>Heteroscleromorpha</taxon>
        <taxon>Tetractinellida</taxon>
        <taxon>Astrophorina</taxon>
        <taxon>Geodiidae</taxon>
        <taxon>Geodia</taxon>
    </lineage>
</organism>
<dbReference type="SUPFAM" id="SSF56327">
    <property type="entry name" value="LDH C-terminal domain-like"/>
    <property type="match status" value="1"/>
</dbReference>
<dbReference type="EMBL" id="CASHTH010001108">
    <property type="protein sequence ID" value="CAI8011519.1"/>
    <property type="molecule type" value="Genomic_DNA"/>
</dbReference>
<evidence type="ECO:0000259" key="2">
    <source>
        <dbReference type="Pfam" id="PF02625"/>
    </source>
</evidence>
<gene>
    <name evidence="4" type="ORF">GBAR_LOCUS7423</name>
</gene>
<dbReference type="AlphaFoldDB" id="A0AA35RHD6"/>
<feature type="region of interest" description="Disordered" evidence="1">
    <location>
        <begin position="71"/>
        <end position="98"/>
    </location>
</feature>
<dbReference type="PANTHER" id="PTHR30388">
    <property type="entry name" value="ALDEHYDE OXIDOREDUCTASE MOLYBDENUM COFACTOR ASSEMBLY PROTEIN"/>
    <property type="match status" value="1"/>
</dbReference>
<dbReference type="Pfam" id="PF02625">
    <property type="entry name" value="XdhC_CoxI"/>
    <property type="match status" value="2"/>
</dbReference>
<evidence type="ECO:0000259" key="3">
    <source>
        <dbReference type="Pfam" id="PF13478"/>
    </source>
</evidence>
<dbReference type="InterPro" id="IPR036291">
    <property type="entry name" value="NAD(P)-bd_dom_sf"/>
</dbReference>
<dbReference type="Proteomes" id="UP001174909">
    <property type="component" value="Unassembled WGS sequence"/>
</dbReference>
<feature type="domain" description="XdhC- CoxI" evidence="2">
    <location>
        <begin position="664"/>
        <end position="722"/>
    </location>
</feature>
<dbReference type="PANTHER" id="PTHR30388:SF6">
    <property type="entry name" value="XANTHINE DEHYDROGENASE SUBUNIT A-RELATED"/>
    <property type="match status" value="1"/>
</dbReference>
<feature type="domain" description="XdhC Rossmann" evidence="3">
    <location>
        <begin position="744"/>
        <end position="829"/>
    </location>
</feature>
<accession>A0AA35RHD6</accession>
<name>A0AA35RHD6_GEOBA</name>
<dbReference type="InterPro" id="IPR052698">
    <property type="entry name" value="MoCofactor_Util/Proc"/>
</dbReference>
<dbReference type="Gene3D" id="3.40.50.720">
    <property type="entry name" value="NAD(P)-binding Rossmann-like Domain"/>
    <property type="match status" value="2"/>
</dbReference>
<feature type="domain" description="XdhC- CoxI" evidence="2">
    <location>
        <begin position="558"/>
        <end position="622"/>
    </location>
</feature>
<dbReference type="SUPFAM" id="SSF51735">
    <property type="entry name" value="NAD(P)-binding Rossmann-fold domains"/>
    <property type="match status" value="1"/>
</dbReference>
<dbReference type="InterPro" id="IPR027051">
    <property type="entry name" value="XdhC_Rossmann_dom"/>
</dbReference>
<dbReference type="Pfam" id="PF13478">
    <property type="entry name" value="XdhC_C"/>
    <property type="match status" value="1"/>
</dbReference>
<evidence type="ECO:0000313" key="4">
    <source>
        <dbReference type="EMBL" id="CAI8011519.1"/>
    </source>
</evidence>
<evidence type="ECO:0000256" key="1">
    <source>
        <dbReference type="SAM" id="MobiDB-lite"/>
    </source>
</evidence>
<feature type="compositionally biased region" description="Polar residues" evidence="1">
    <location>
        <begin position="86"/>
        <end position="96"/>
    </location>
</feature>
<dbReference type="InterPro" id="IPR003777">
    <property type="entry name" value="XdhC_CoxI"/>
</dbReference>
<dbReference type="InterPro" id="IPR015955">
    <property type="entry name" value="Lactate_DH/Glyco_Ohase_4_C"/>
</dbReference>
<evidence type="ECO:0000313" key="5">
    <source>
        <dbReference type="Proteomes" id="UP001174909"/>
    </source>
</evidence>
<dbReference type="GO" id="GO:0016616">
    <property type="term" value="F:oxidoreductase activity, acting on the CH-OH group of donors, NAD or NADP as acceptor"/>
    <property type="evidence" value="ECO:0007669"/>
    <property type="project" value="InterPro"/>
</dbReference>
<reference evidence="4" key="1">
    <citation type="submission" date="2023-03" db="EMBL/GenBank/DDBJ databases">
        <authorList>
            <person name="Steffen K."/>
            <person name="Cardenas P."/>
        </authorList>
    </citation>
    <scope>NUCLEOTIDE SEQUENCE</scope>
</reference>
<sequence>MLGSTLIIHAEKDRKLIERNLNRAIISKTGHELANVTTAAMLAIHGDTLLEILYEELLGYHDTLAKRAGRLANAPQKGKKRKRGQAQSNGAANTETIEAEQKKVEELMTFLRPYRQEEVITTLATAGIDPRAINLEEIRKQQVLGFDVSDLPAIDETWLGDSKSVEDYPNLRVFLLQNELPISTTGRLLMKLRQQFPDELFNHVLGLIQEVKALQGDDFKGDLLNQFVTYISEKVWRWELTQITEAELPLLLKEKVLASAICYEKEVDTLLEYVERYDELVSTKLAVGSEMDNHRQYIEEQFQAIVETLLVKSELLVQDFVQLAVLTAWGLSQSEVAREVAFVSDAASNKNRFVHPKEGTPGNLRDLVEANALSTSDTAISSYDSLDGLANADVVVLLPPVGQSVFRSPQASKTTGIALVRRFVTGIQQYASDAKILVAISPTNYISAWIHQTLDGRQIIGLGNGAATAHLASEIAKRVDVSVKDVTALAIGSDQQRYPLPQYCRVNGIPLVQLMSETDIESLSGTTSVYLNVPAQLGYDGVASIVPLELTEQQQLIESAQVGAYCTVVETKGSTPQKPGSKLLILPDLRNIGTLGGGCVEAEARRQAIGLMQGGVPRLLEFQLDSDYGWDDGLICGGNMKIFIDLPKTSAEAEMFERLQALNAEKVPLVWATVVTSEKQGVDVGMKMIFANTGEHIGTLGDPVLEAAVEEETAKVLERNSAGLFQENETASVFLEPLQPRPTLLIAGAGHVGQALCHLGSWLDFDIVIVDDRADFASAERLPEADKIIIGDIETELRKYPITPLTYVVIVTRGHQHDESALHSVVESDALLHRLNRQSSQD</sequence>
<comment type="caution">
    <text evidence="4">The sequence shown here is derived from an EMBL/GenBank/DDBJ whole genome shotgun (WGS) entry which is preliminary data.</text>
</comment>
<protein>
    <submittedName>
        <fullName evidence="4">Probable xanthine dehydrogenase subunit A</fullName>
    </submittedName>
</protein>
<keyword evidence="5" id="KW-1185">Reference proteome</keyword>
<proteinExistence type="predicted"/>